<comment type="caution">
    <text evidence="8">The sequence shown here is derived from an EMBL/GenBank/DDBJ whole genome shotgun (WGS) entry which is preliminary data.</text>
</comment>
<dbReference type="Gene3D" id="3.40.50.1980">
    <property type="entry name" value="Nitrogenase molybdenum iron protein domain"/>
    <property type="match status" value="2"/>
</dbReference>
<evidence type="ECO:0000256" key="5">
    <source>
        <dbReference type="ARBA" id="ARBA00022729"/>
    </source>
</evidence>
<keyword evidence="9" id="KW-1185">Reference proteome</keyword>
<evidence type="ECO:0000256" key="1">
    <source>
        <dbReference type="ARBA" id="ARBA00004196"/>
    </source>
</evidence>
<feature type="domain" description="Fe/B12 periplasmic-binding" evidence="7">
    <location>
        <begin position="1"/>
        <end position="163"/>
    </location>
</feature>
<protein>
    <submittedName>
        <fullName evidence="8">Iron complex transport system substrate-binding protein</fullName>
    </submittedName>
</protein>
<accession>A0A2W7NPF0</accession>
<dbReference type="PROSITE" id="PS50983">
    <property type="entry name" value="FE_B12_PBP"/>
    <property type="match status" value="1"/>
</dbReference>
<dbReference type="PANTHER" id="PTHR30532">
    <property type="entry name" value="IRON III DICITRATE-BINDING PERIPLASMIC PROTEIN"/>
    <property type="match status" value="1"/>
</dbReference>
<dbReference type="PANTHER" id="PTHR30532:SF24">
    <property type="entry name" value="FERRIC ENTEROBACTIN-BINDING PERIPLASMIC PROTEIN FEPB"/>
    <property type="match status" value="1"/>
</dbReference>
<sequence length="163" mass="18202">MLPWVTERLDRLDAEPPMLFDEDDGIDFEAVAATDPDVILAAYSGITRSDYETLSRIASVIAHPEAPWTATWRKMIRQNAAGIGTAKAGEELVRRLEKRIEEAVAKHPDLASKTGMFVTHLDPCDLSTIHFYAEADQRVQFLRDLGMEIPQAVRTASEADQYA</sequence>
<evidence type="ECO:0000256" key="2">
    <source>
        <dbReference type="ARBA" id="ARBA00008814"/>
    </source>
</evidence>
<evidence type="ECO:0000313" key="8">
    <source>
        <dbReference type="EMBL" id="PZX15116.1"/>
    </source>
</evidence>
<dbReference type="RefSeq" id="WP_234822606.1">
    <property type="nucleotide sequence ID" value="NZ_QKZL01000011.1"/>
</dbReference>
<dbReference type="AlphaFoldDB" id="A0A2W7NPF0"/>
<reference evidence="8 9" key="1">
    <citation type="submission" date="2018-06" db="EMBL/GenBank/DDBJ databases">
        <title>Genomic Encyclopedia of Archaeal and Bacterial Type Strains, Phase II (KMG-II): from individual species to whole genera.</title>
        <authorList>
            <person name="Goeker M."/>
        </authorList>
    </citation>
    <scope>NUCLEOTIDE SEQUENCE [LARGE SCALE GENOMIC DNA]</scope>
    <source>
        <strain evidence="8 9">DSM 22009</strain>
    </source>
</reference>
<dbReference type="GO" id="GO:1901678">
    <property type="term" value="P:iron coordination entity transport"/>
    <property type="evidence" value="ECO:0007669"/>
    <property type="project" value="UniProtKB-ARBA"/>
</dbReference>
<keyword evidence="4" id="KW-0410">Iron transport</keyword>
<dbReference type="InterPro" id="IPR051313">
    <property type="entry name" value="Bact_iron-sidero_bind"/>
</dbReference>
<organism evidence="8 9">
    <name type="scientific">Palleronia aestuarii</name>
    <dbReference type="NCBI Taxonomy" id="568105"/>
    <lineage>
        <taxon>Bacteria</taxon>
        <taxon>Pseudomonadati</taxon>
        <taxon>Pseudomonadota</taxon>
        <taxon>Alphaproteobacteria</taxon>
        <taxon>Rhodobacterales</taxon>
        <taxon>Roseobacteraceae</taxon>
        <taxon>Palleronia</taxon>
    </lineage>
</organism>
<evidence type="ECO:0000256" key="3">
    <source>
        <dbReference type="ARBA" id="ARBA00022448"/>
    </source>
</evidence>
<evidence type="ECO:0000256" key="6">
    <source>
        <dbReference type="SAM" id="Coils"/>
    </source>
</evidence>
<comment type="similarity">
    <text evidence="2">Belongs to the bacterial solute-binding protein 8 family.</text>
</comment>
<dbReference type="SUPFAM" id="SSF53807">
    <property type="entry name" value="Helical backbone' metal receptor"/>
    <property type="match status" value="1"/>
</dbReference>
<feature type="coiled-coil region" evidence="6">
    <location>
        <begin position="86"/>
        <end position="113"/>
    </location>
</feature>
<dbReference type="EMBL" id="QKZL01000011">
    <property type="protein sequence ID" value="PZX15116.1"/>
    <property type="molecule type" value="Genomic_DNA"/>
</dbReference>
<keyword evidence="4" id="KW-0406">Ion transport</keyword>
<gene>
    <name evidence="8" type="ORF">LX81_02705</name>
</gene>
<evidence type="ECO:0000256" key="4">
    <source>
        <dbReference type="ARBA" id="ARBA00022496"/>
    </source>
</evidence>
<keyword evidence="5" id="KW-0732">Signal</keyword>
<name>A0A2W7NPF0_9RHOB</name>
<evidence type="ECO:0000259" key="7">
    <source>
        <dbReference type="PROSITE" id="PS50983"/>
    </source>
</evidence>
<keyword evidence="6" id="KW-0175">Coiled coil</keyword>
<dbReference type="GO" id="GO:0030288">
    <property type="term" value="C:outer membrane-bounded periplasmic space"/>
    <property type="evidence" value="ECO:0007669"/>
    <property type="project" value="TreeGrafter"/>
</dbReference>
<dbReference type="Pfam" id="PF01497">
    <property type="entry name" value="Peripla_BP_2"/>
    <property type="match status" value="1"/>
</dbReference>
<dbReference type="Proteomes" id="UP000248916">
    <property type="component" value="Unassembled WGS sequence"/>
</dbReference>
<proteinExistence type="inferred from homology"/>
<dbReference type="InterPro" id="IPR002491">
    <property type="entry name" value="ABC_transptr_periplasmic_BD"/>
</dbReference>
<evidence type="ECO:0000313" key="9">
    <source>
        <dbReference type="Proteomes" id="UP000248916"/>
    </source>
</evidence>
<comment type="subcellular location">
    <subcellularLocation>
        <location evidence="1">Cell envelope</location>
    </subcellularLocation>
</comment>
<keyword evidence="3" id="KW-0813">Transport</keyword>
<keyword evidence="4" id="KW-0408">Iron</keyword>